<dbReference type="GO" id="GO:0005634">
    <property type="term" value="C:nucleus"/>
    <property type="evidence" value="ECO:0007669"/>
    <property type="project" value="UniProtKB-SubCell"/>
</dbReference>
<dbReference type="AlphaFoldDB" id="A0AAV1SCK3"/>
<protein>
    <submittedName>
        <fullName evidence="6">Uncharacterized protein</fullName>
    </submittedName>
</protein>
<keyword evidence="2" id="KW-0805">Transcription regulation</keyword>
<dbReference type="InterPro" id="IPR006447">
    <property type="entry name" value="Myb_dom_plants"/>
</dbReference>
<evidence type="ECO:0000256" key="4">
    <source>
        <dbReference type="ARBA" id="ARBA00023242"/>
    </source>
</evidence>
<dbReference type="NCBIfam" id="TIGR01557">
    <property type="entry name" value="myb_SHAQKYF"/>
    <property type="match status" value="1"/>
</dbReference>
<dbReference type="SUPFAM" id="SSF46689">
    <property type="entry name" value="Homeodomain-like"/>
    <property type="match status" value="1"/>
</dbReference>
<keyword evidence="3" id="KW-0804">Transcription</keyword>
<keyword evidence="4" id="KW-0539">Nucleus</keyword>
<dbReference type="PANTHER" id="PTHR31499:SF43">
    <property type="entry name" value="MYB FAMILY TRANSCRIPTION FACTOR APL"/>
    <property type="match status" value="1"/>
</dbReference>
<evidence type="ECO:0000256" key="3">
    <source>
        <dbReference type="ARBA" id="ARBA00023163"/>
    </source>
</evidence>
<evidence type="ECO:0000256" key="2">
    <source>
        <dbReference type="ARBA" id="ARBA00023015"/>
    </source>
</evidence>
<accession>A0AAV1SCK3</accession>
<comment type="caution">
    <text evidence="6">The sequence shown here is derived from an EMBL/GenBank/DDBJ whole genome shotgun (WGS) entry which is preliminary data.</text>
</comment>
<dbReference type="InterPro" id="IPR009057">
    <property type="entry name" value="Homeodomain-like_sf"/>
</dbReference>
<keyword evidence="7" id="KW-1185">Reference proteome</keyword>
<gene>
    <name evidence="6" type="ORF">DCAF_LOCUS21892</name>
</gene>
<name>A0AAV1SCK3_9ROSI</name>
<dbReference type="PANTHER" id="PTHR31499">
    <property type="entry name" value="MYB FAMILY TRANSCRIPTION FACTOR PHL11"/>
    <property type="match status" value="1"/>
</dbReference>
<dbReference type="Gene3D" id="1.10.10.60">
    <property type="entry name" value="Homeodomain-like"/>
    <property type="match status" value="1"/>
</dbReference>
<evidence type="ECO:0000313" key="7">
    <source>
        <dbReference type="Proteomes" id="UP001314170"/>
    </source>
</evidence>
<evidence type="ECO:0000256" key="1">
    <source>
        <dbReference type="ARBA" id="ARBA00004123"/>
    </source>
</evidence>
<proteinExistence type="predicted"/>
<reference evidence="6 7" key="1">
    <citation type="submission" date="2024-01" db="EMBL/GenBank/DDBJ databases">
        <authorList>
            <person name="Waweru B."/>
        </authorList>
    </citation>
    <scope>NUCLEOTIDE SEQUENCE [LARGE SCALE GENOMIC DNA]</scope>
</reference>
<dbReference type="EMBL" id="CAWUPB010001173">
    <property type="protein sequence ID" value="CAK7349181.1"/>
    <property type="molecule type" value="Genomic_DNA"/>
</dbReference>
<dbReference type="InterPro" id="IPR046955">
    <property type="entry name" value="PHR1-like"/>
</dbReference>
<feature type="region of interest" description="Disordered" evidence="5">
    <location>
        <begin position="129"/>
        <end position="154"/>
    </location>
</feature>
<dbReference type="GO" id="GO:0003700">
    <property type="term" value="F:DNA-binding transcription factor activity"/>
    <property type="evidence" value="ECO:0007669"/>
    <property type="project" value="InterPro"/>
</dbReference>
<feature type="region of interest" description="Disordered" evidence="5">
    <location>
        <begin position="293"/>
        <end position="326"/>
    </location>
</feature>
<feature type="compositionally biased region" description="Polar residues" evidence="5">
    <location>
        <begin position="301"/>
        <end position="320"/>
    </location>
</feature>
<comment type="subcellular location">
    <subcellularLocation>
        <location evidence="1">Nucleus</location>
    </subcellularLocation>
</comment>
<dbReference type="GO" id="GO:0003677">
    <property type="term" value="F:DNA binding"/>
    <property type="evidence" value="ECO:0007669"/>
    <property type="project" value="InterPro"/>
</dbReference>
<evidence type="ECO:0000256" key="5">
    <source>
        <dbReference type="SAM" id="MobiDB-lite"/>
    </source>
</evidence>
<sequence>MSDKKEGHDDPHKEEDMFLGGEMGSFSMNNHHFLGGFDKENDGGSGLLDFGYGYLNDEYFELKLPYPAHDDTQLGPLGPFGDCSENGDPFLELQETLETPVPHVLQNGSYHPAVVSSNEEVGEVVVVEKEEEENNKEGLDQQRPPSPPPPQEVHNHLRISYTSDLKPRLRWTHELHSCFVNAVKELGGAQNVLVVPLDGLRGESGNSWIAPMILYRKEPLVNCNQVQSIYSCDLVPSDRNAMGKREYANSEATPRSVQKLMDVEGLTLFHVKSHLQKYRQGRYSVRYSESRKTAAQGIEGPTNSVNLPPVEATNQPNGNSKAKKEERGSLYLQIQAQRAIQRYVHAHRSYLDIAINNACKLLSNQCIGGAAAQNSTGSGNEGPLMPYFYQNEQNASYAYNSMEAVKAQHDSFQTNNSLPVEHSASSYLDGSNSTLPGQGSNAAWALDEDPDGYLNWDDSDANILAIDYRRFNPDGGAGTSK</sequence>
<dbReference type="Proteomes" id="UP001314170">
    <property type="component" value="Unassembled WGS sequence"/>
</dbReference>
<evidence type="ECO:0000313" key="6">
    <source>
        <dbReference type="EMBL" id="CAK7349181.1"/>
    </source>
</evidence>
<organism evidence="6 7">
    <name type="scientific">Dovyalis caffra</name>
    <dbReference type="NCBI Taxonomy" id="77055"/>
    <lineage>
        <taxon>Eukaryota</taxon>
        <taxon>Viridiplantae</taxon>
        <taxon>Streptophyta</taxon>
        <taxon>Embryophyta</taxon>
        <taxon>Tracheophyta</taxon>
        <taxon>Spermatophyta</taxon>
        <taxon>Magnoliopsida</taxon>
        <taxon>eudicotyledons</taxon>
        <taxon>Gunneridae</taxon>
        <taxon>Pentapetalae</taxon>
        <taxon>rosids</taxon>
        <taxon>fabids</taxon>
        <taxon>Malpighiales</taxon>
        <taxon>Salicaceae</taxon>
        <taxon>Flacourtieae</taxon>
        <taxon>Dovyalis</taxon>
    </lineage>
</organism>